<evidence type="ECO:0000313" key="3">
    <source>
        <dbReference type="Proteomes" id="UP000241209"/>
    </source>
</evidence>
<accession>A0A2T4PS42</accession>
<dbReference type="AlphaFoldDB" id="A0A2T4PS42"/>
<dbReference type="RefSeq" id="WP_107557168.1">
    <property type="nucleotide sequence ID" value="NZ_JABUYR010000003.1"/>
</dbReference>
<evidence type="ECO:0000259" key="1">
    <source>
        <dbReference type="PROSITE" id="PS50965"/>
    </source>
</evidence>
<organism evidence="2 3">
    <name type="scientific">Mammaliicoccus vitulinus</name>
    <dbReference type="NCBI Taxonomy" id="71237"/>
    <lineage>
        <taxon>Bacteria</taxon>
        <taxon>Bacillati</taxon>
        <taxon>Bacillota</taxon>
        <taxon>Bacilli</taxon>
        <taxon>Bacillales</taxon>
        <taxon>Staphylococcaceae</taxon>
        <taxon>Mammaliicoccus</taxon>
    </lineage>
</organism>
<dbReference type="Pfam" id="PF08378">
    <property type="entry name" value="NERD"/>
    <property type="match status" value="1"/>
</dbReference>
<proteinExistence type="predicted"/>
<sequence>MKSNEYIDYITALEGRRILSKDERIDLMTYYNGKEGEAYFKAFLNTLENISYIHSFEFGTTNHVQIDFLVATPHKLFIFEVKHYRDEWYFENGTLKNNYGIVTKSPITQVQYMRNELQKLLHDYGIFLEIESFIVFTNPQFIPAGNWPHDQNILFLNQLNKIVEILSSKLPNNNHQILNLLLEHESKHSTYYQKDFLTYYHLNLAGLKCPCCRKMHTLKVLEQKVHYNCTYCHTSMTCEKIILFNLKELYILKRDSFTLEEAITWCSPISKYRIARVCNKHFTSGTCRNRKFYLK</sequence>
<gene>
    <name evidence="2" type="ORF">BU072_09820</name>
</gene>
<dbReference type="OrthoDB" id="2417001at2"/>
<feature type="domain" description="NERD" evidence="1">
    <location>
        <begin position="32"/>
        <end position="140"/>
    </location>
</feature>
<evidence type="ECO:0000313" key="2">
    <source>
        <dbReference type="EMBL" id="PTI29090.1"/>
    </source>
</evidence>
<dbReference type="Proteomes" id="UP000241209">
    <property type="component" value="Unassembled WGS sequence"/>
</dbReference>
<dbReference type="PROSITE" id="PS50965">
    <property type="entry name" value="NERD"/>
    <property type="match status" value="1"/>
</dbReference>
<protein>
    <recommendedName>
        <fullName evidence="1">NERD domain-containing protein</fullName>
    </recommendedName>
</protein>
<dbReference type="InterPro" id="IPR011528">
    <property type="entry name" value="NERD"/>
</dbReference>
<dbReference type="EMBL" id="PZFK01000019">
    <property type="protein sequence ID" value="PTI29090.1"/>
    <property type="molecule type" value="Genomic_DNA"/>
</dbReference>
<reference evidence="2 3" key="1">
    <citation type="journal article" date="2016" name="Front. Microbiol.">
        <title>Comprehensive Phylogenetic Analysis of Bovine Non-aureus Staphylococci Species Based on Whole-Genome Sequencing.</title>
        <authorList>
            <person name="Naushad S."/>
            <person name="Barkema H.W."/>
            <person name="Luby C."/>
            <person name="Condas L.A."/>
            <person name="Nobrega D.B."/>
            <person name="Carson D.A."/>
            <person name="De Buck J."/>
        </authorList>
    </citation>
    <scope>NUCLEOTIDE SEQUENCE [LARGE SCALE GENOMIC DNA]</scope>
    <source>
        <strain evidence="2 3">SNUC 2204</strain>
    </source>
</reference>
<dbReference type="STRING" id="1167632.GCA_000286335_00860"/>
<name>A0A2T4PS42_9STAP</name>
<comment type="caution">
    <text evidence="2">The sequence shown here is derived from an EMBL/GenBank/DDBJ whole genome shotgun (WGS) entry which is preliminary data.</text>
</comment>